<comment type="caution">
    <text evidence="3">The sequence shown here is derived from an EMBL/GenBank/DDBJ whole genome shotgun (WGS) entry which is preliminary data.</text>
</comment>
<dbReference type="AlphaFoldDB" id="A0A3N5CY33"/>
<evidence type="ECO:0000313" key="4">
    <source>
        <dbReference type="Proteomes" id="UP000275232"/>
    </source>
</evidence>
<keyword evidence="2" id="KW-0472">Membrane</keyword>
<feature type="compositionally biased region" description="Basic and acidic residues" evidence="1">
    <location>
        <begin position="543"/>
        <end position="555"/>
    </location>
</feature>
<name>A0A3N5CY33_9SPHN</name>
<sequence length="618" mass="64906">MARRLDQTDDNGAPARPPLAAHPAFPFIVALWFAALLGIGSLVVPVALVEGGVSATGLPSVLPQAAPPLGFTARVLVALAATALGIVLGLVAARRIAASHHDTQARRIGARAPLSARDDLDPEGLEDGDGDTVDIAADDGPRLAGSRRRALAMEEDAGPSDFLYAAPLPGEYDDAAFVTDGEDEPLELEDLAAEPHLASADIRPGFDFGPPSADADAFEENAADEATAEAENPAEQEKRDEIEAPLAIAALPRPAEQPAPAPEPLAFSPPSMARREEAGDAPTPELPEEVVTVSEPDSEPFRPFDRSGSPPPHDEEAGSDRTEGAEHSEQGDEADMPEEARAPSGPALIHLVERLGATLERHREWSAQRVETPPPPVSEPAPPDDDEPQDGPVAGVPGDFDPAAADEAAQAMAAYFARSAAPQEPLPDETAPDEMAPDETMPDDSARDDSGSRAFDAPEAPSQTAGPARVLFGGATIVPDDEEDEEEDAELDEVAASFSLPLVRGPAAVPHRSEPDAGDRQAPAHEERAPFANPFRPTGETFVRIDEPDDPHETDGTEPAVQFPNQKVRSAGAGGSARLFDPPSGQAPDAAGERPRASNDDNERALREALMNLQRMGK</sequence>
<feature type="compositionally biased region" description="Basic and acidic residues" evidence="1">
    <location>
        <begin position="312"/>
        <end position="330"/>
    </location>
</feature>
<feature type="transmembrane region" description="Helical" evidence="2">
    <location>
        <begin position="24"/>
        <end position="49"/>
    </location>
</feature>
<feature type="compositionally biased region" description="Acidic residues" evidence="1">
    <location>
        <begin position="120"/>
        <end position="132"/>
    </location>
</feature>
<gene>
    <name evidence="3" type="ORF">EG799_07900</name>
</gene>
<proteinExistence type="predicted"/>
<feature type="compositionally biased region" description="Acidic residues" evidence="1">
    <location>
        <begin position="216"/>
        <end position="234"/>
    </location>
</feature>
<feature type="compositionally biased region" description="Acidic residues" evidence="1">
    <location>
        <begin position="426"/>
        <end position="442"/>
    </location>
</feature>
<evidence type="ECO:0000256" key="2">
    <source>
        <dbReference type="SAM" id="Phobius"/>
    </source>
</evidence>
<evidence type="ECO:0000313" key="3">
    <source>
        <dbReference type="EMBL" id="RPF71549.1"/>
    </source>
</evidence>
<keyword evidence="2" id="KW-1133">Transmembrane helix</keyword>
<feature type="compositionally biased region" description="Basic and acidic residues" evidence="1">
    <location>
        <begin position="591"/>
        <end position="602"/>
    </location>
</feature>
<feature type="compositionally biased region" description="Acidic residues" evidence="1">
    <location>
        <begin position="479"/>
        <end position="493"/>
    </location>
</feature>
<reference evidence="3 4" key="1">
    <citation type="submission" date="2018-11" db="EMBL/GenBank/DDBJ databases">
        <title>Erythrobacter spongiae sp. nov., isolated from a marine sponge.</title>
        <authorList>
            <person name="Zhuang L."/>
            <person name="Luo L."/>
        </authorList>
    </citation>
    <scope>NUCLEOTIDE SEQUENCE [LARGE SCALE GENOMIC DNA]</scope>
    <source>
        <strain evidence="3 4">HN-E23</strain>
    </source>
</reference>
<evidence type="ECO:0000256" key="1">
    <source>
        <dbReference type="SAM" id="MobiDB-lite"/>
    </source>
</evidence>
<dbReference type="RefSeq" id="WP_123880114.1">
    <property type="nucleotide sequence ID" value="NZ_RPFZ01000001.1"/>
</dbReference>
<dbReference type="EMBL" id="RPFZ01000001">
    <property type="protein sequence ID" value="RPF71549.1"/>
    <property type="molecule type" value="Genomic_DNA"/>
</dbReference>
<feature type="compositionally biased region" description="Low complexity" evidence="1">
    <location>
        <begin position="244"/>
        <end position="254"/>
    </location>
</feature>
<dbReference type="OrthoDB" id="7505157at2"/>
<protein>
    <submittedName>
        <fullName evidence="3">Uncharacterized protein</fullName>
    </submittedName>
</protein>
<feature type="region of interest" description="Disordered" evidence="1">
    <location>
        <begin position="116"/>
        <end position="140"/>
    </location>
</feature>
<dbReference type="Proteomes" id="UP000275232">
    <property type="component" value="Unassembled WGS sequence"/>
</dbReference>
<feature type="compositionally biased region" description="Low complexity" evidence="1">
    <location>
        <begin position="403"/>
        <end position="421"/>
    </location>
</feature>
<feature type="compositionally biased region" description="Basic and acidic residues" evidence="1">
    <location>
        <begin position="511"/>
        <end position="529"/>
    </location>
</feature>
<feature type="region of interest" description="Disordered" evidence="1">
    <location>
        <begin position="195"/>
        <end position="602"/>
    </location>
</feature>
<feature type="compositionally biased region" description="Pro residues" evidence="1">
    <location>
        <begin position="372"/>
        <end position="381"/>
    </location>
</feature>
<organism evidence="3 4">
    <name type="scientific">Aurantiacibacter spongiae</name>
    <dbReference type="NCBI Taxonomy" id="2488860"/>
    <lineage>
        <taxon>Bacteria</taxon>
        <taxon>Pseudomonadati</taxon>
        <taxon>Pseudomonadota</taxon>
        <taxon>Alphaproteobacteria</taxon>
        <taxon>Sphingomonadales</taxon>
        <taxon>Erythrobacteraceae</taxon>
        <taxon>Aurantiacibacter</taxon>
    </lineage>
</organism>
<accession>A0A3N5CY33</accession>
<keyword evidence="4" id="KW-1185">Reference proteome</keyword>
<feature type="transmembrane region" description="Helical" evidence="2">
    <location>
        <begin position="69"/>
        <end position="93"/>
    </location>
</feature>
<keyword evidence="2" id="KW-0812">Transmembrane</keyword>